<protein>
    <recommendedName>
        <fullName evidence="3">Phage protein</fullName>
    </recommendedName>
</protein>
<dbReference type="AlphaFoldDB" id="A0A2N6SUI7"/>
<dbReference type="EMBL" id="PNHD01000002">
    <property type="protein sequence ID" value="PMC60696.1"/>
    <property type="molecule type" value="Genomic_DNA"/>
</dbReference>
<dbReference type="RefSeq" id="WP_102163788.1">
    <property type="nucleotide sequence ID" value="NZ_PNHD01000002.1"/>
</dbReference>
<proteinExistence type="predicted"/>
<comment type="caution">
    <text evidence="1">The sequence shown here is derived from an EMBL/GenBank/DDBJ whole genome shotgun (WGS) entry which is preliminary data.</text>
</comment>
<reference evidence="1 2" key="1">
    <citation type="submission" date="2017-09" db="EMBL/GenBank/DDBJ databases">
        <title>Bacterial strain isolated from the female urinary microbiota.</title>
        <authorList>
            <person name="Thomas-White K."/>
            <person name="Kumar N."/>
            <person name="Forster S."/>
            <person name="Putonti C."/>
            <person name="Lawley T."/>
            <person name="Wolfe A.J."/>
        </authorList>
    </citation>
    <scope>NUCLEOTIDE SEQUENCE [LARGE SCALE GENOMIC DNA]</scope>
    <source>
        <strain evidence="1 2">UMB0115</strain>
    </source>
</reference>
<accession>A0A2N6SUI7</accession>
<dbReference type="Proteomes" id="UP000235723">
    <property type="component" value="Unassembled WGS sequence"/>
</dbReference>
<evidence type="ECO:0000313" key="2">
    <source>
        <dbReference type="Proteomes" id="UP000235723"/>
    </source>
</evidence>
<sequence>MMYLRLYPIFKIQNGQDELKNKLYEDKVSENYYPCRITNWTRDDIEIFGRDVTKNSRKMFCNGFDISFAKSLEKVKIEDEVYKVIEVKDIGRWVFFIIERVGK</sequence>
<name>A0A2N6SUI7_FINMA</name>
<gene>
    <name evidence="1" type="ORF">CJ208_02175</name>
</gene>
<evidence type="ECO:0008006" key="3">
    <source>
        <dbReference type="Google" id="ProtNLM"/>
    </source>
</evidence>
<evidence type="ECO:0000313" key="1">
    <source>
        <dbReference type="EMBL" id="PMC60696.1"/>
    </source>
</evidence>
<organism evidence="1 2">
    <name type="scientific">Finegoldia magna</name>
    <name type="common">Peptostreptococcus magnus</name>
    <dbReference type="NCBI Taxonomy" id="1260"/>
    <lineage>
        <taxon>Bacteria</taxon>
        <taxon>Bacillati</taxon>
        <taxon>Bacillota</taxon>
        <taxon>Tissierellia</taxon>
        <taxon>Tissierellales</taxon>
        <taxon>Peptoniphilaceae</taxon>
        <taxon>Finegoldia</taxon>
    </lineage>
</organism>